<name>A0A378M496_LEUME</name>
<organism evidence="5 6">
    <name type="scientific">Leuconostoc mesenteroides</name>
    <dbReference type="NCBI Taxonomy" id="1245"/>
    <lineage>
        <taxon>Bacteria</taxon>
        <taxon>Bacillati</taxon>
        <taxon>Bacillota</taxon>
        <taxon>Bacilli</taxon>
        <taxon>Lactobacillales</taxon>
        <taxon>Lactobacillaceae</taxon>
        <taxon>Leuconostoc</taxon>
    </lineage>
</organism>
<dbReference type="GO" id="GO:0012505">
    <property type="term" value="C:endomembrane system"/>
    <property type="evidence" value="ECO:0007669"/>
    <property type="project" value="UniProtKB-SubCell"/>
</dbReference>
<dbReference type="RefSeq" id="WP_011679331.1">
    <property type="nucleotide sequence ID" value="NZ_AP017936.1"/>
</dbReference>
<dbReference type="AlphaFoldDB" id="A0A378M496"/>
<dbReference type="GO" id="GO:0030026">
    <property type="term" value="P:intracellular manganese ion homeostasis"/>
    <property type="evidence" value="ECO:0007669"/>
    <property type="project" value="InterPro"/>
</dbReference>
<dbReference type="STRING" id="1245.ARA02_02365"/>
<dbReference type="GO" id="GO:0005384">
    <property type="term" value="F:manganese ion transmembrane transporter activity"/>
    <property type="evidence" value="ECO:0007669"/>
    <property type="project" value="InterPro"/>
</dbReference>
<dbReference type="OMA" id="NGGWLRP"/>
<dbReference type="Proteomes" id="UP000469952">
    <property type="component" value="Unassembled WGS sequence"/>
</dbReference>
<accession>A0A378M496</accession>
<proteinExistence type="predicted"/>
<gene>
    <name evidence="5" type="ORF">GFV13_00110</name>
</gene>
<keyword evidence="3" id="KW-1133">Transmembrane helix</keyword>
<evidence type="ECO:0000256" key="1">
    <source>
        <dbReference type="ARBA" id="ARBA00004127"/>
    </source>
</evidence>
<evidence type="ECO:0000313" key="5">
    <source>
        <dbReference type="EMBL" id="MQR25707.1"/>
    </source>
</evidence>
<dbReference type="Pfam" id="PF01988">
    <property type="entry name" value="VIT1"/>
    <property type="match status" value="1"/>
</dbReference>
<dbReference type="PANTHER" id="PTHR31851">
    <property type="entry name" value="FE(2+)/MN(2+) TRANSPORTER PCL1"/>
    <property type="match status" value="1"/>
</dbReference>
<keyword evidence="2" id="KW-0812">Transmembrane</keyword>
<comment type="caution">
    <text evidence="5">The sequence shown here is derived from an EMBL/GenBank/DDBJ whole genome shotgun (WGS) entry which is preliminary data.</text>
</comment>
<evidence type="ECO:0000256" key="3">
    <source>
        <dbReference type="ARBA" id="ARBA00022989"/>
    </source>
</evidence>
<sequence>MSEKSEKTSFMQRNNIIRAAVMGANDGILSVSGIVLGVAGATSHTDTILLAGFAGMLAGTVSMAMGEYVSVNSQHDAQEKVRQIQTRAVANDYDGEFEFVQKKYEETGISSTLAQQATQEMMSKDPLVTSVRERYGFSLNQELSAGHAALASLVSFPIGSILPMVAISIAPQGTREIATFIAVIVALAITGYAAAQVNGANKKHSVIRNVIAGIFTMIVTFLIGSLFR</sequence>
<dbReference type="InterPro" id="IPR008217">
    <property type="entry name" value="Ccc1_fam"/>
</dbReference>
<evidence type="ECO:0000256" key="2">
    <source>
        <dbReference type="ARBA" id="ARBA00022692"/>
    </source>
</evidence>
<dbReference type="EMBL" id="WIPA01000001">
    <property type="protein sequence ID" value="MQR25707.1"/>
    <property type="molecule type" value="Genomic_DNA"/>
</dbReference>
<comment type="subcellular location">
    <subcellularLocation>
        <location evidence="1">Endomembrane system</location>
        <topology evidence="1">Multi-pass membrane protein</topology>
    </subcellularLocation>
</comment>
<dbReference type="GeneID" id="29575837"/>
<evidence type="ECO:0000256" key="4">
    <source>
        <dbReference type="ARBA" id="ARBA00023136"/>
    </source>
</evidence>
<evidence type="ECO:0000313" key="6">
    <source>
        <dbReference type="Proteomes" id="UP000469952"/>
    </source>
</evidence>
<protein>
    <submittedName>
        <fullName evidence="5">VIT family protein</fullName>
    </submittedName>
</protein>
<reference evidence="5 6" key="1">
    <citation type="submission" date="2019-10" db="EMBL/GenBank/DDBJ databases">
        <title>WGS of Leuconostoc mesenteroides.</title>
        <authorList>
            <person name="Melo Bolivar J."/>
            <person name="Marino-Ramirez L."/>
            <person name="Villamil Diaz L.M."/>
        </authorList>
    </citation>
    <scope>NUCLEOTIDE SEQUENCE [LARGE SCALE GENOMIC DNA]</scope>
    <source>
        <strain evidence="5 6">M11</strain>
    </source>
</reference>
<keyword evidence="4" id="KW-0472">Membrane</keyword>
<dbReference type="CDD" id="cd02432">
    <property type="entry name" value="Nodulin-21_like_1"/>
    <property type="match status" value="1"/>
</dbReference>
<dbReference type="OrthoDB" id="188924at2"/>